<dbReference type="PANTHER" id="PTHR45833:SF1">
    <property type="entry name" value="METHIONINE SYNTHASE"/>
    <property type="match status" value="1"/>
</dbReference>
<keyword evidence="1" id="KW-0479">Metal-binding</keyword>
<dbReference type="InterPro" id="IPR006158">
    <property type="entry name" value="Cobalamin-bd"/>
</dbReference>
<dbReference type="GO" id="GO:0008705">
    <property type="term" value="F:methionine synthase activity"/>
    <property type="evidence" value="ECO:0007669"/>
    <property type="project" value="TreeGrafter"/>
</dbReference>
<dbReference type="KEGG" id="aez:C3E78_08890"/>
<dbReference type="Gene3D" id="1.10.1240.10">
    <property type="entry name" value="Methionine synthase domain"/>
    <property type="match status" value="1"/>
</dbReference>
<dbReference type="GO" id="GO:0046872">
    <property type="term" value="F:metal ion binding"/>
    <property type="evidence" value="ECO:0007669"/>
    <property type="project" value="UniProtKB-KW"/>
</dbReference>
<dbReference type="InterPro" id="IPR050554">
    <property type="entry name" value="Met_Synthase/Corrinoid"/>
</dbReference>
<name>A0A2S0WLV4_9ACTN</name>
<evidence type="ECO:0000313" key="4">
    <source>
        <dbReference type="EMBL" id="AWB92305.1"/>
    </source>
</evidence>
<dbReference type="InterPro" id="IPR036724">
    <property type="entry name" value="Cobalamin-bd_sf"/>
</dbReference>
<evidence type="ECO:0000256" key="2">
    <source>
        <dbReference type="ARBA" id="ARBA00023285"/>
    </source>
</evidence>
<reference evidence="5" key="1">
    <citation type="submission" date="2018-01" db="EMBL/GenBank/DDBJ databases">
        <authorList>
            <person name="Li J."/>
        </authorList>
    </citation>
    <scope>NUCLEOTIDE SEQUENCE [LARGE SCALE GENOMIC DNA]</scope>
    <source>
        <strain evidence="5">592</strain>
    </source>
</reference>
<dbReference type="EMBL" id="CP026952">
    <property type="protein sequence ID" value="AWB92305.1"/>
    <property type="molecule type" value="Genomic_DNA"/>
</dbReference>
<dbReference type="Gene3D" id="3.40.50.280">
    <property type="entry name" value="Cobalamin-binding domain"/>
    <property type="match status" value="1"/>
</dbReference>
<gene>
    <name evidence="4" type="ORF">C3E78_08890</name>
</gene>
<dbReference type="PROSITE" id="PS51332">
    <property type="entry name" value="B12_BINDING"/>
    <property type="match status" value="1"/>
</dbReference>
<dbReference type="Pfam" id="PF02607">
    <property type="entry name" value="B12-binding_2"/>
    <property type="match status" value="1"/>
</dbReference>
<feature type="region of interest" description="Disordered" evidence="3">
    <location>
        <begin position="1"/>
        <end position="51"/>
    </location>
</feature>
<evidence type="ECO:0000256" key="1">
    <source>
        <dbReference type="ARBA" id="ARBA00022723"/>
    </source>
</evidence>
<feature type="compositionally biased region" description="Low complexity" evidence="3">
    <location>
        <begin position="13"/>
        <end position="36"/>
    </location>
</feature>
<dbReference type="GO" id="GO:0005829">
    <property type="term" value="C:cytosol"/>
    <property type="evidence" value="ECO:0007669"/>
    <property type="project" value="TreeGrafter"/>
</dbReference>
<sequence length="378" mass="39563">MRRTRQRRGDAPGRGAAGVPRSRAAGALAPAGPHGWARSRRPPVSSPTDPAAAYGRLLETFDVHGASDLVVELLDGGMSVERIITDVLAPAQVGVGERWESGAWSVADEHVATSVTEAALAALTHAARPRRGTQTRHVAVACAEGEWHSLPARMAATIAGATGEVRVTMLGASLPAEQLHRRLSVGDIDMLALSCSMPTNLIGAARCIAAAHDVAVPVMIGGRALGGTHDRAHAIGADAWAPDASSILTARPELMGRDTDIPTEVMLLDAVDDAVVALTYDRMLAAFPRLAAMTAYQHARTREDLGWMARHTAAALLTDDPSIAADVLTWLCTRLSDFVPASVITDTAALLAETLEPQAPHGAQMLRRGIAAVDAGTS</sequence>
<dbReference type="GO" id="GO:0031419">
    <property type="term" value="F:cobalamin binding"/>
    <property type="evidence" value="ECO:0007669"/>
    <property type="project" value="InterPro"/>
</dbReference>
<dbReference type="Proteomes" id="UP000244384">
    <property type="component" value="Chromosome"/>
</dbReference>
<dbReference type="Pfam" id="PF02310">
    <property type="entry name" value="B12-binding"/>
    <property type="match status" value="1"/>
</dbReference>
<dbReference type="PANTHER" id="PTHR45833">
    <property type="entry name" value="METHIONINE SYNTHASE"/>
    <property type="match status" value="1"/>
</dbReference>
<dbReference type="InterPro" id="IPR036594">
    <property type="entry name" value="Meth_synthase_dom"/>
</dbReference>
<dbReference type="GO" id="GO:0046653">
    <property type="term" value="P:tetrahydrofolate metabolic process"/>
    <property type="evidence" value="ECO:0007669"/>
    <property type="project" value="TreeGrafter"/>
</dbReference>
<dbReference type="SUPFAM" id="SSF52242">
    <property type="entry name" value="Cobalamin (vitamin B12)-binding domain"/>
    <property type="match status" value="1"/>
</dbReference>
<accession>A0A2S0WLV4</accession>
<evidence type="ECO:0000313" key="5">
    <source>
        <dbReference type="Proteomes" id="UP000244384"/>
    </source>
</evidence>
<dbReference type="InterPro" id="IPR003759">
    <property type="entry name" value="Cbl-bd_cap"/>
</dbReference>
<organism evidence="4 5">
    <name type="scientific">Aeromicrobium chenweiae</name>
    <dbReference type="NCBI Taxonomy" id="2079793"/>
    <lineage>
        <taxon>Bacteria</taxon>
        <taxon>Bacillati</taxon>
        <taxon>Actinomycetota</taxon>
        <taxon>Actinomycetes</taxon>
        <taxon>Propionibacteriales</taxon>
        <taxon>Nocardioidaceae</taxon>
        <taxon>Aeromicrobium</taxon>
    </lineage>
</organism>
<proteinExistence type="predicted"/>
<accession>A0A5F2ETI2</accession>
<keyword evidence="5" id="KW-1185">Reference proteome</keyword>
<protein>
    <submittedName>
        <fullName evidence="4">Uncharacterized protein</fullName>
    </submittedName>
</protein>
<dbReference type="GO" id="GO:0050667">
    <property type="term" value="P:homocysteine metabolic process"/>
    <property type="evidence" value="ECO:0007669"/>
    <property type="project" value="TreeGrafter"/>
</dbReference>
<keyword evidence="2" id="KW-0170">Cobalt</keyword>
<dbReference type="AlphaFoldDB" id="A0A2S0WLV4"/>
<evidence type="ECO:0000256" key="3">
    <source>
        <dbReference type="SAM" id="MobiDB-lite"/>
    </source>
</evidence>